<organism evidence="1 2">
    <name type="scientific">Bacillus phage Grass</name>
    <dbReference type="NCBI Taxonomy" id="1406785"/>
    <lineage>
        <taxon>Viruses</taxon>
        <taxon>Duplodnaviria</taxon>
        <taxon>Heunggongvirae</taxon>
        <taxon>Uroviricota</taxon>
        <taxon>Caudoviricetes</taxon>
        <taxon>Herelleviridae</taxon>
        <taxon>Bastillevirinae</taxon>
        <taxon>Nitunavirus</taxon>
        <taxon>Nitunavirus grass</taxon>
    </lineage>
</organism>
<reference evidence="1 2" key="1">
    <citation type="journal article" date="2013" name="Genome Announc.">
        <title>Complete Genome of Bacillus subtilis Myophage Grass.</title>
        <authorList>
            <person name="Miller S.Y."/>
            <person name="Colquhoun J.M."/>
            <person name="Perl A.L."/>
            <person name="Chamakura K.R."/>
            <person name="Kuty Everett G.F."/>
        </authorList>
    </citation>
    <scope>NUCLEOTIDE SEQUENCE [LARGE SCALE GENOMIC DNA]</scope>
</reference>
<dbReference type="OrthoDB" id="26137at10239"/>
<gene>
    <name evidence="1" type="ORF">Grass_59</name>
</gene>
<organismHost>
    <name type="scientific">Bacillus subtilis</name>
    <dbReference type="NCBI Taxonomy" id="1423"/>
</organismHost>
<dbReference type="EMBL" id="KF669652">
    <property type="protein sequence ID" value="AGY47324.1"/>
    <property type="molecule type" value="Genomic_DNA"/>
</dbReference>
<dbReference type="GeneID" id="17959983"/>
<dbReference type="KEGG" id="vg:17959983"/>
<keyword evidence="2" id="KW-1185">Reference proteome</keyword>
<sequence length="78" mass="8405">MDNLKGLELGMFDGTKVYVPASALKELGVFIPVDSFIGNYLRGSRGPLLTVYPDSTFAEGTGYFINPAFIVSVKLITA</sequence>
<dbReference type="InterPro" id="IPR055633">
    <property type="entry name" value="DUF7209"/>
</dbReference>
<dbReference type="RefSeq" id="YP_008771425.1">
    <property type="nucleotide sequence ID" value="NC_022771.1"/>
</dbReference>
<protein>
    <submittedName>
        <fullName evidence="1">Uncharacterized protein</fullName>
    </submittedName>
</protein>
<accession>U5PTU6</accession>
<evidence type="ECO:0000313" key="2">
    <source>
        <dbReference type="Proteomes" id="UP000017648"/>
    </source>
</evidence>
<proteinExistence type="predicted"/>
<dbReference type="Pfam" id="PF23839">
    <property type="entry name" value="DUF7209"/>
    <property type="match status" value="1"/>
</dbReference>
<dbReference type="Proteomes" id="UP000017648">
    <property type="component" value="Segment"/>
</dbReference>
<evidence type="ECO:0000313" key="1">
    <source>
        <dbReference type="EMBL" id="AGY47324.1"/>
    </source>
</evidence>
<name>U5PTU6_BPGRA</name>